<dbReference type="AlphaFoldDB" id="X1I3Z7"/>
<protein>
    <recommendedName>
        <fullName evidence="2">Radical SAM core domain-containing protein</fullName>
    </recommendedName>
</protein>
<evidence type="ECO:0008006" key="2">
    <source>
        <dbReference type="Google" id="ProtNLM"/>
    </source>
</evidence>
<comment type="caution">
    <text evidence="1">The sequence shown here is derived from an EMBL/GenBank/DDBJ whole genome shotgun (WGS) entry which is preliminary data.</text>
</comment>
<dbReference type="InterPro" id="IPR013785">
    <property type="entry name" value="Aldolase_TIM"/>
</dbReference>
<feature type="non-terminal residue" evidence="1">
    <location>
        <position position="142"/>
    </location>
</feature>
<name>X1I3Z7_9ZZZZ</name>
<proteinExistence type="predicted"/>
<dbReference type="PANTHER" id="PTHR43273">
    <property type="entry name" value="ANAEROBIC SULFATASE-MATURATING ENZYME HOMOLOG ASLB-RELATED"/>
    <property type="match status" value="1"/>
</dbReference>
<dbReference type="InterPro" id="IPR023867">
    <property type="entry name" value="Sulphatase_maturase_rSAM"/>
</dbReference>
<dbReference type="PANTHER" id="PTHR43273:SF3">
    <property type="entry name" value="ANAEROBIC SULFATASE-MATURATING ENZYME HOMOLOG ASLB-RELATED"/>
    <property type="match status" value="1"/>
</dbReference>
<accession>X1I3Z7</accession>
<organism evidence="1">
    <name type="scientific">marine sediment metagenome</name>
    <dbReference type="NCBI Taxonomy" id="412755"/>
    <lineage>
        <taxon>unclassified sequences</taxon>
        <taxon>metagenomes</taxon>
        <taxon>ecological metagenomes</taxon>
    </lineage>
</organism>
<dbReference type="InterPro" id="IPR058240">
    <property type="entry name" value="rSAM_sf"/>
</dbReference>
<evidence type="ECO:0000313" key="1">
    <source>
        <dbReference type="EMBL" id="GAH64000.1"/>
    </source>
</evidence>
<dbReference type="Gene3D" id="3.20.20.70">
    <property type="entry name" value="Aldolase class I"/>
    <property type="match status" value="1"/>
</dbReference>
<sequence>MDGPKEVHNYYRHNSWRRVMDAIQVMKEYKVEFNILTVLTEANIKKGREIYRFFRKNGFSYLQFIPVLEWDTEKQKSRPYAFEPEDYGKFLCQVFDEWIKQDVGRISVRIFDDLLSYYLGKGAPSCVFKEKCSEYMVVEYNG</sequence>
<dbReference type="EMBL" id="BARU01030499">
    <property type="protein sequence ID" value="GAH64000.1"/>
    <property type="molecule type" value="Genomic_DNA"/>
</dbReference>
<dbReference type="GO" id="GO:0016491">
    <property type="term" value="F:oxidoreductase activity"/>
    <property type="evidence" value="ECO:0007669"/>
    <property type="project" value="InterPro"/>
</dbReference>
<gene>
    <name evidence="1" type="ORF">S03H2_48381</name>
</gene>
<dbReference type="SUPFAM" id="SSF102114">
    <property type="entry name" value="Radical SAM enzymes"/>
    <property type="match status" value="1"/>
</dbReference>
<reference evidence="1" key="1">
    <citation type="journal article" date="2014" name="Front. Microbiol.">
        <title>High frequency of phylogenetically diverse reductive dehalogenase-homologous genes in deep subseafloor sedimentary metagenomes.</title>
        <authorList>
            <person name="Kawai M."/>
            <person name="Futagami T."/>
            <person name="Toyoda A."/>
            <person name="Takaki Y."/>
            <person name="Nishi S."/>
            <person name="Hori S."/>
            <person name="Arai W."/>
            <person name="Tsubouchi T."/>
            <person name="Morono Y."/>
            <person name="Uchiyama I."/>
            <person name="Ito T."/>
            <person name="Fujiyama A."/>
            <person name="Inagaki F."/>
            <person name="Takami H."/>
        </authorList>
    </citation>
    <scope>NUCLEOTIDE SEQUENCE</scope>
    <source>
        <strain evidence="1">Expedition CK06-06</strain>
    </source>
</reference>